<protein>
    <recommendedName>
        <fullName evidence="8">tRNA-specific adenosine deaminase</fullName>
        <ecNumber evidence="8">3.5.4.33</ecNumber>
    </recommendedName>
</protein>
<dbReference type="EMBL" id="JANGCH010000012">
    <property type="protein sequence ID" value="MCQ5122269.1"/>
    <property type="molecule type" value="Genomic_DNA"/>
</dbReference>
<keyword evidence="3 8" id="KW-0819">tRNA processing</keyword>
<comment type="function">
    <text evidence="8">Catalyzes the deamination of adenosine to inosine at the wobble position 34 of tRNA(Arg2).</text>
</comment>
<evidence type="ECO:0000256" key="4">
    <source>
        <dbReference type="ARBA" id="ARBA00022723"/>
    </source>
</evidence>
<dbReference type="Proteomes" id="UP001524435">
    <property type="component" value="Unassembled WGS sequence"/>
</dbReference>
<comment type="caution">
    <text evidence="10">The sequence shown here is derived from an EMBL/GenBank/DDBJ whole genome shotgun (WGS) entry which is preliminary data.</text>
</comment>
<dbReference type="EC" id="3.5.4.33" evidence="8"/>
<dbReference type="PROSITE" id="PS00903">
    <property type="entry name" value="CYT_DCMP_DEAMINASES_1"/>
    <property type="match status" value="1"/>
</dbReference>
<dbReference type="RefSeq" id="WP_256198132.1">
    <property type="nucleotide sequence ID" value="NZ_JANGCH010000012.1"/>
</dbReference>
<keyword evidence="6 8" id="KW-0862">Zinc</keyword>
<evidence type="ECO:0000256" key="1">
    <source>
        <dbReference type="ARBA" id="ARBA00010669"/>
    </source>
</evidence>
<reference evidence="10 11" key="1">
    <citation type="submission" date="2022-06" db="EMBL/GenBank/DDBJ databases">
        <title>Isolation of gut microbiota from human fecal samples.</title>
        <authorList>
            <person name="Pamer E.G."/>
            <person name="Barat B."/>
            <person name="Waligurski E."/>
            <person name="Medina S."/>
            <person name="Paddock L."/>
            <person name="Mostad J."/>
        </authorList>
    </citation>
    <scope>NUCLEOTIDE SEQUENCE [LARGE SCALE GENOMIC DNA]</scope>
    <source>
        <strain evidence="10 11">DFI.6.1</strain>
    </source>
</reference>
<organism evidence="10 11">
    <name type="scientific">Massilicoli timonensis</name>
    <dbReference type="NCBI Taxonomy" id="2015901"/>
    <lineage>
        <taxon>Bacteria</taxon>
        <taxon>Bacillati</taxon>
        <taxon>Bacillota</taxon>
        <taxon>Erysipelotrichia</taxon>
        <taxon>Erysipelotrichales</taxon>
        <taxon>Erysipelotrichaceae</taxon>
        <taxon>Massilicoli</taxon>
    </lineage>
</organism>
<dbReference type="Gene3D" id="3.40.140.10">
    <property type="entry name" value="Cytidine Deaminase, domain 2"/>
    <property type="match status" value="1"/>
</dbReference>
<comment type="cofactor">
    <cofactor evidence="8">
        <name>Zn(2+)</name>
        <dbReference type="ChEBI" id="CHEBI:29105"/>
    </cofactor>
    <text evidence="8">Binds 1 zinc ion per subunit.</text>
</comment>
<feature type="binding site" evidence="8">
    <location>
        <position position="86"/>
    </location>
    <ligand>
        <name>Zn(2+)</name>
        <dbReference type="ChEBI" id="CHEBI:29105"/>
        <note>catalytic</note>
    </ligand>
</feature>
<evidence type="ECO:0000256" key="6">
    <source>
        <dbReference type="ARBA" id="ARBA00022833"/>
    </source>
</evidence>
<dbReference type="SUPFAM" id="SSF53927">
    <property type="entry name" value="Cytidine deaminase-like"/>
    <property type="match status" value="1"/>
</dbReference>
<feature type="active site" description="Proton donor" evidence="8">
    <location>
        <position position="55"/>
    </location>
</feature>
<evidence type="ECO:0000256" key="7">
    <source>
        <dbReference type="ARBA" id="ARBA00048045"/>
    </source>
</evidence>
<feature type="domain" description="CMP/dCMP-type deaminase" evidence="9">
    <location>
        <begin position="2"/>
        <end position="111"/>
    </location>
</feature>
<comment type="similarity">
    <text evidence="1">Belongs to the cytidine and deoxycytidylate deaminase family. ADAT2 subfamily.</text>
</comment>
<feature type="binding site" evidence="8">
    <location>
        <position position="53"/>
    </location>
    <ligand>
        <name>Zn(2+)</name>
        <dbReference type="ChEBI" id="CHEBI:29105"/>
        <note>catalytic</note>
    </ligand>
</feature>
<dbReference type="HAMAP" id="MF_00972">
    <property type="entry name" value="tRNA_aden_deaminase"/>
    <property type="match status" value="1"/>
</dbReference>
<dbReference type="InterPro" id="IPR028883">
    <property type="entry name" value="tRNA_aden_deaminase"/>
</dbReference>
<evidence type="ECO:0000256" key="8">
    <source>
        <dbReference type="HAMAP-Rule" id="MF_00972"/>
    </source>
</evidence>
<gene>
    <name evidence="8 10" type="primary">tadA</name>
    <name evidence="10" type="ORF">NE663_08365</name>
</gene>
<evidence type="ECO:0000256" key="5">
    <source>
        <dbReference type="ARBA" id="ARBA00022801"/>
    </source>
</evidence>
<accession>A0ABT1SM09</accession>
<sequence length="167" mass="19004">MDRHEKYMKLAIKEAIKALEKDEVPIGCVIVKDDRVIARGHNLRESRQSASAHAEMIAIEKACKKIGSWRLEDCDLYVTLEPCPMCSGAILQSRIKNVYYGAYDPKGGCLHSCMNLYEVKGFNHYPNAHAGILEEECARMLRDFFKNKRSIKKAERKGTAEIKKNNV</sequence>
<dbReference type="NCBIfam" id="NF008113">
    <property type="entry name" value="PRK10860.1"/>
    <property type="match status" value="1"/>
</dbReference>
<name>A0ABT1SM09_9FIRM</name>
<comment type="catalytic activity">
    <reaction evidence="7 8">
        <text>adenosine(34) in tRNA + H2O + H(+) = inosine(34) in tRNA + NH4(+)</text>
        <dbReference type="Rhea" id="RHEA:43168"/>
        <dbReference type="Rhea" id="RHEA-COMP:10373"/>
        <dbReference type="Rhea" id="RHEA-COMP:10374"/>
        <dbReference type="ChEBI" id="CHEBI:15377"/>
        <dbReference type="ChEBI" id="CHEBI:15378"/>
        <dbReference type="ChEBI" id="CHEBI:28938"/>
        <dbReference type="ChEBI" id="CHEBI:74411"/>
        <dbReference type="ChEBI" id="CHEBI:82852"/>
        <dbReference type="EC" id="3.5.4.33"/>
    </reaction>
</comment>
<dbReference type="PROSITE" id="PS51747">
    <property type="entry name" value="CYT_DCMP_DEAMINASES_2"/>
    <property type="match status" value="1"/>
</dbReference>
<proteinExistence type="inferred from homology"/>
<comment type="subunit">
    <text evidence="2 8">Homodimer.</text>
</comment>
<keyword evidence="11" id="KW-1185">Reference proteome</keyword>
<evidence type="ECO:0000313" key="11">
    <source>
        <dbReference type="Proteomes" id="UP001524435"/>
    </source>
</evidence>
<keyword evidence="5 8" id="KW-0378">Hydrolase</keyword>
<dbReference type="InterPro" id="IPR016192">
    <property type="entry name" value="APOBEC/CMP_deaminase_Zn-bd"/>
</dbReference>
<dbReference type="PANTHER" id="PTHR11079">
    <property type="entry name" value="CYTOSINE DEAMINASE FAMILY MEMBER"/>
    <property type="match status" value="1"/>
</dbReference>
<dbReference type="PANTHER" id="PTHR11079:SF202">
    <property type="entry name" value="TRNA-SPECIFIC ADENOSINE DEAMINASE"/>
    <property type="match status" value="1"/>
</dbReference>
<dbReference type="InterPro" id="IPR016193">
    <property type="entry name" value="Cytidine_deaminase-like"/>
</dbReference>
<evidence type="ECO:0000256" key="3">
    <source>
        <dbReference type="ARBA" id="ARBA00022694"/>
    </source>
</evidence>
<dbReference type="Pfam" id="PF00383">
    <property type="entry name" value="dCMP_cyt_deam_1"/>
    <property type="match status" value="1"/>
</dbReference>
<dbReference type="CDD" id="cd01285">
    <property type="entry name" value="nucleoside_deaminase"/>
    <property type="match status" value="1"/>
</dbReference>
<evidence type="ECO:0000313" key="10">
    <source>
        <dbReference type="EMBL" id="MCQ5122269.1"/>
    </source>
</evidence>
<dbReference type="GO" id="GO:0052717">
    <property type="term" value="F:tRNA-specific adenosine-34 deaminase activity"/>
    <property type="evidence" value="ECO:0007669"/>
    <property type="project" value="UniProtKB-EC"/>
</dbReference>
<keyword evidence="4 8" id="KW-0479">Metal-binding</keyword>
<feature type="binding site" evidence="8">
    <location>
        <position position="83"/>
    </location>
    <ligand>
        <name>Zn(2+)</name>
        <dbReference type="ChEBI" id="CHEBI:29105"/>
        <note>catalytic</note>
    </ligand>
</feature>
<dbReference type="InterPro" id="IPR002125">
    <property type="entry name" value="CMP_dCMP_dom"/>
</dbReference>
<evidence type="ECO:0000256" key="2">
    <source>
        <dbReference type="ARBA" id="ARBA00011738"/>
    </source>
</evidence>
<evidence type="ECO:0000259" key="9">
    <source>
        <dbReference type="PROSITE" id="PS51747"/>
    </source>
</evidence>